<evidence type="ECO:0000256" key="3">
    <source>
        <dbReference type="ARBA" id="ARBA00022553"/>
    </source>
</evidence>
<evidence type="ECO:0000313" key="7">
    <source>
        <dbReference type="Proteomes" id="UP000694388"/>
    </source>
</evidence>
<evidence type="ECO:0000256" key="2">
    <source>
        <dbReference type="ARBA" id="ARBA00022490"/>
    </source>
</evidence>
<dbReference type="Pfam" id="PF14429">
    <property type="entry name" value="DOCK-C2"/>
    <property type="match status" value="1"/>
</dbReference>
<dbReference type="InterPro" id="IPR016024">
    <property type="entry name" value="ARM-type_fold"/>
</dbReference>
<dbReference type="InterPro" id="IPR026791">
    <property type="entry name" value="DOCK"/>
</dbReference>
<dbReference type="AlphaFoldDB" id="A0A8C4NGC9"/>
<keyword evidence="7" id="KW-1185">Reference proteome</keyword>
<dbReference type="PANTHER" id="PTHR45653">
    <property type="entry name" value="DEDICATOR OF CYTOKINESIS"/>
    <property type="match status" value="1"/>
</dbReference>
<evidence type="ECO:0000259" key="5">
    <source>
        <dbReference type="PROSITE" id="PS51650"/>
    </source>
</evidence>
<reference evidence="6" key="1">
    <citation type="submission" date="2025-08" db="UniProtKB">
        <authorList>
            <consortium name="Ensembl"/>
        </authorList>
    </citation>
    <scope>IDENTIFICATION</scope>
</reference>
<proteinExistence type="inferred from homology"/>
<evidence type="ECO:0000256" key="4">
    <source>
        <dbReference type="PROSITE-ProRule" id="PRU00983"/>
    </source>
</evidence>
<comment type="subcellular location">
    <subcellularLocation>
        <location evidence="1">Cytoplasm</location>
    </subcellularLocation>
</comment>
<dbReference type="Ensembl" id="ENSEBUT00000006725.1">
    <property type="protein sequence ID" value="ENSEBUP00000006272.1"/>
    <property type="gene ID" value="ENSEBUG00000004170.1"/>
</dbReference>
<dbReference type="OMA" id="MQCEQVG"/>
<dbReference type="PANTHER" id="PTHR45653:SF7">
    <property type="entry name" value="DEDICATOR OF CYTOKINESIS PROTEIN 4"/>
    <property type="match status" value="1"/>
</dbReference>
<dbReference type="Pfam" id="PF23554">
    <property type="entry name" value="TPR_DOCK"/>
    <property type="match status" value="1"/>
</dbReference>
<evidence type="ECO:0000256" key="1">
    <source>
        <dbReference type="ARBA" id="ARBA00004496"/>
    </source>
</evidence>
<dbReference type="InterPro" id="IPR027007">
    <property type="entry name" value="C2_DOCK-type_domain"/>
</dbReference>
<dbReference type="InterPro" id="IPR056372">
    <property type="entry name" value="TPR_DOCK"/>
</dbReference>
<dbReference type="Gene3D" id="2.60.40.150">
    <property type="entry name" value="C2 domain"/>
    <property type="match status" value="1"/>
</dbReference>
<dbReference type="GeneTree" id="ENSGT00940000155514"/>
<dbReference type="GO" id="GO:0005737">
    <property type="term" value="C:cytoplasm"/>
    <property type="evidence" value="ECO:0007669"/>
    <property type="project" value="UniProtKB-SubCell"/>
</dbReference>
<keyword evidence="2" id="KW-0963">Cytoplasm</keyword>
<protein>
    <recommendedName>
        <fullName evidence="5">C2 DOCK-type domain-containing protein</fullName>
    </recommendedName>
</protein>
<dbReference type="Proteomes" id="UP000694388">
    <property type="component" value="Unplaced"/>
</dbReference>
<dbReference type="GO" id="GO:0031267">
    <property type="term" value="F:small GTPase binding"/>
    <property type="evidence" value="ECO:0007669"/>
    <property type="project" value="TreeGrafter"/>
</dbReference>
<comment type="similarity">
    <text evidence="4">Belongs to the DOCK family.</text>
</comment>
<dbReference type="GO" id="GO:0005886">
    <property type="term" value="C:plasma membrane"/>
    <property type="evidence" value="ECO:0007669"/>
    <property type="project" value="TreeGrafter"/>
</dbReference>
<sequence length="775" mass="87822">MVADSRKAASGAAYRRPFGCAVLSAAELLHGDSDRQRDEREFVLKVFTCSNESEWHQMHENIVKKSNTKYYPASSNYGILVALQLFYGDLDQVRRENPYIFTRGLALTRKLGFSEVIMPGDMRNEMFITLERGEFEKGGKSVQKNVEVTMYVLDVQGDILPDCICAGSGEPGVTKFRSFVLYHNNSPRWAEPIKLPLPIERFRGAHLRFEFRHCSTKDKGERKLFAFSFTPLMHEDGSTLTDTLHELLVYKCDESLDLSNPSIYLCLRSSKDHQNGAQTTPASLNGPVQLSARESFFISTILCSTKLTQNGVLLGLLKWKANSNQLVDILPQLRHMHGGEIVKFLQDILDTLFAILDESPEKYSTLVFQALVHIINLLRDAKFHNFRPVMDMYIQKHFAGALAYRELLRCLQWYLDRSVGAERQDSLQEALKALEYLFKFVVQSRRLFVQATGGRDEEDFRGSICAFFHSVQCCLAQESKGADTVAYTQAAFLGSFPAVYGELMRLLGPREVAGLVRDTLGSLPGLLHVAQVLRGAQLQCVGQTVQSQLFACPEARRVLLPVVLRYLHSHLQHQQELPLCASILGTLFSIIKRDSTALLPVSDELDLLAATLPEVLVCILVELLGRSHSSTNHRASHEATNIVGEYVSCLLSLLRQMADTHFQQLLESFGNREHLREFLQQIFRVFQYLLQPDIYPRDWMAMRTVTNNVIITTMQYLSSALHTHFVNDSFDFKVGQSYNCCCDLQTSYSYVLEVLQSLQSMLYGSCFYICSKHLL</sequence>
<dbReference type="GO" id="GO:0005085">
    <property type="term" value="F:guanyl-nucleotide exchange factor activity"/>
    <property type="evidence" value="ECO:0007669"/>
    <property type="project" value="InterPro"/>
</dbReference>
<dbReference type="PROSITE" id="PS51650">
    <property type="entry name" value="C2_DOCK"/>
    <property type="match status" value="1"/>
</dbReference>
<reference evidence="6" key="2">
    <citation type="submission" date="2025-09" db="UniProtKB">
        <authorList>
            <consortium name="Ensembl"/>
        </authorList>
    </citation>
    <scope>IDENTIFICATION</scope>
</reference>
<keyword evidence="3" id="KW-0597">Phosphoprotein</keyword>
<dbReference type="InterPro" id="IPR032376">
    <property type="entry name" value="DOCK_N"/>
</dbReference>
<name>A0A8C4NGC9_EPTBU</name>
<feature type="domain" description="C2 DOCK-type" evidence="5">
    <location>
        <begin position="123"/>
        <end position="303"/>
    </location>
</feature>
<dbReference type="GO" id="GO:0007264">
    <property type="term" value="P:small GTPase-mediated signal transduction"/>
    <property type="evidence" value="ECO:0007669"/>
    <property type="project" value="InterPro"/>
</dbReference>
<dbReference type="SUPFAM" id="SSF48371">
    <property type="entry name" value="ARM repeat"/>
    <property type="match status" value="1"/>
</dbReference>
<dbReference type="Pfam" id="PF16172">
    <property type="entry name" value="DOCK_N"/>
    <property type="match status" value="1"/>
</dbReference>
<evidence type="ECO:0000313" key="6">
    <source>
        <dbReference type="Ensembl" id="ENSEBUP00000006272.1"/>
    </source>
</evidence>
<organism evidence="6 7">
    <name type="scientific">Eptatretus burgeri</name>
    <name type="common">Inshore hagfish</name>
    <dbReference type="NCBI Taxonomy" id="7764"/>
    <lineage>
        <taxon>Eukaryota</taxon>
        <taxon>Metazoa</taxon>
        <taxon>Chordata</taxon>
        <taxon>Craniata</taxon>
        <taxon>Vertebrata</taxon>
        <taxon>Cyclostomata</taxon>
        <taxon>Myxini</taxon>
        <taxon>Myxiniformes</taxon>
        <taxon>Myxinidae</taxon>
        <taxon>Eptatretinae</taxon>
        <taxon>Eptatretus</taxon>
    </lineage>
</organism>
<accession>A0A8C4NGC9</accession>
<dbReference type="GO" id="GO:0060326">
    <property type="term" value="P:cell chemotaxis"/>
    <property type="evidence" value="ECO:0007669"/>
    <property type="project" value="TreeGrafter"/>
</dbReference>
<dbReference type="FunFam" id="2.60.40.150:FF:000045">
    <property type="entry name" value="Dedicator of cytokinesis protein 4"/>
    <property type="match status" value="1"/>
</dbReference>
<dbReference type="InterPro" id="IPR035892">
    <property type="entry name" value="C2_domain_sf"/>
</dbReference>